<dbReference type="EMBL" id="ASHX02000001">
    <property type="protein sequence ID" value="OEJ95104.1"/>
    <property type="molecule type" value="Genomic_DNA"/>
</dbReference>
<protein>
    <submittedName>
        <fullName evidence="2">Uncharacterized protein</fullName>
    </submittedName>
</protein>
<accession>A0A1D3DS19</accession>
<feature type="region of interest" description="Disordered" evidence="1">
    <location>
        <begin position="49"/>
        <end position="71"/>
    </location>
</feature>
<sequence length="207" mass="22192">MGLQRPHPRVFAHALLNALRTAPPGAPHQEVPAAAHAHVQGDQRFQHPVLAPHEPGGNAGTPVLGGAVRPPTPHLPRYGADAVHTKLYPGDFVGARHTGHVFAGEPAELSLPRVRAEVPGAEARDWFKLVVAESETSTAPFHPPRWDPYDTRDAVRGGEAVTDGVLRPAAPGGTRSAGPSRRRGPGQWWADHDRRTEVVPRLDGRPA</sequence>
<evidence type="ECO:0000313" key="2">
    <source>
        <dbReference type="EMBL" id="OEJ95104.1"/>
    </source>
</evidence>
<dbReference type="OrthoDB" id="8447555at2"/>
<keyword evidence="3" id="KW-1185">Reference proteome</keyword>
<name>A0A1D3DS19_9ACTN</name>
<evidence type="ECO:0000313" key="3">
    <source>
        <dbReference type="Proteomes" id="UP000095329"/>
    </source>
</evidence>
<feature type="region of interest" description="Disordered" evidence="1">
    <location>
        <begin position="160"/>
        <end position="207"/>
    </location>
</feature>
<dbReference type="Proteomes" id="UP000095329">
    <property type="component" value="Unassembled WGS sequence"/>
</dbReference>
<feature type="compositionally biased region" description="Basic and acidic residues" evidence="1">
    <location>
        <begin position="190"/>
        <end position="207"/>
    </location>
</feature>
<dbReference type="RefSeq" id="WP_023587319.1">
    <property type="nucleotide sequence ID" value="NZ_ASHX02000001.1"/>
</dbReference>
<dbReference type="AlphaFoldDB" id="A0A1D3DS19"/>
<comment type="caution">
    <text evidence="2">The sequence shown here is derived from an EMBL/GenBank/DDBJ whole genome shotgun (WGS) entry which is preliminary data.</text>
</comment>
<gene>
    <name evidence="2" type="ORF">J116_012015</name>
</gene>
<reference evidence="2 3" key="1">
    <citation type="journal article" date="2013" name="Genome Announc.">
        <title>Genome Sequence of Streptomyces violaceusniger Strain SPC6, a Halotolerant Streptomycete That Exhibits Rapid Growth and Development.</title>
        <authorList>
            <person name="Chen X."/>
            <person name="Zhang B."/>
            <person name="Zhang W."/>
            <person name="Wu X."/>
            <person name="Zhang M."/>
            <person name="Chen T."/>
            <person name="Liu G."/>
            <person name="Dyson P."/>
        </authorList>
    </citation>
    <scope>NUCLEOTIDE SEQUENCE [LARGE SCALE GENOMIC DNA]</scope>
    <source>
        <strain evidence="2 3">SPC6</strain>
    </source>
</reference>
<organism evidence="2 3">
    <name type="scientific">Streptomyces thermolilacinus SPC6</name>
    <dbReference type="NCBI Taxonomy" id="1306406"/>
    <lineage>
        <taxon>Bacteria</taxon>
        <taxon>Bacillati</taxon>
        <taxon>Actinomycetota</taxon>
        <taxon>Actinomycetes</taxon>
        <taxon>Kitasatosporales</taxon>
        <taxon>Streptomycetaceae</taxon>
        <taxon>Streptomyces</taxon>
    </lineage>
</organism>
<proteinExistence type="predicted"/>
<evidence type="ECO:0000256" key="1">
    <source>
        <dbReference type="SAM" id="MobiDB-lite"/>
    </source>
</evidence>